<sequence length="124" mass="13838">MGVCVSDSHGVCTWAAGLRCMPLHTTFDHDKDPLLVLQWVCLELCPRRAWFGSASSPFRISDHFALFLLLDAPAWLKQEAEGPTWTRYVTVAAATKLLADQGVKRIFAPYVDFGRGKSAEFFTC</sequence>
<protein>
    <submittedName>
        <fullName evidence="1">Uncharacterized protein</fullName>
    </submittedName>
</protein>
<name>A0A7S1IJV3_9EUGL</name>
<evidence type="ECO:0000313" key="1">
    <source>
        <dbReference type="EMBL" id="CAD9014964.1"/>
    </source>
</evidence>
<accession>A0A7S1IJV3</accession>
<dbReference type="AlphaFoldDB" id="A0A7S1IJV3"/>
<proteinExistence type="predicted"/>
<dbReference type="EMBL" id="HBGA01069686">
    <property type="protein sequence ID" value="CAD9014964.1"/>
    <property type="molecule type" value="Transcribed_RNA"/>
</dbReference>
<gene>
    <name evidence="1" type="ORF">EGYM00392_LOCUS26070</name>
</gene>
<organism evidence="1">
    <name type="scientific">Eutreptiella gymnastica</name>
    <dbReference type="NCBI Taxonomy" id="73025"/>
    <lineage>
        <taxon>Eukaryota</taxon>
        <taxon>Discoba</taxon>
        <taxon>Euglenozoa</taxon>
        <taxon>Euglenida</taxon>
        <taxon>Spirocuta</taxon>
        <taxon>Euglenophyceae</taxon>
        <taxon>Eutreptiales</taxon>
        <taxon>Eutreptiaceae</taxon>
        <taxon>Eutreptiella</taxon>
    </lineage>
</organism>
<reference evidence="1" key="1">
    <citation type="submission" date="2021-01" db="EMBL/GenBank/DDBJ databases">
        <authorList>
            <person name="Corre E."/>
            <person name="Pelletier E."/>
            <person name="Niang G."/>
            <person name="Scheremetjew M."/>
            <person name="Finn R."/>
            <person name="Kale V."/>
            <person name="Holt S."/>
            <person name="Cochrane G."/>
            <person name="Meng A."/>
            <person name="Brown T."/>
            <person name="Cohen L."/>
        </authorList>
    </citation>
    <scope>NUCLEOTIDE SEQUENCE</scope>
    <source>
        <strain evidence="1">NIES-381</strain>
    </source>
</reference>